<dbReference type="Pfam" id="PF07690">
    <property type="entry name" value="MFS_1"/>
    <property type="match status" value="1"/>
</dbReference>
<dbReference type="PATRIC" id="fig|1590.152.peg.2410"/>
<dbReference type="InterPro" id="IPR036259">
    <property type="entry name" value="MFS_trans_sf"/>
</dbReference>
<feature type="transmembrane region" description="Helical" evidence="6">
    <location>
        <begin position="242"/>
        <end position="264"/>
    </location>
</feature>
<feature type="transmembrane region" description="Helical" evidence="6">
    <location>
        <begin position="309"/>
        <end position="329"/>
    </location>
</feature>
<dbReference type="EMBL" id="MCOL01000001">
    <property type="protein sequence ID" value="ODO62499.1"/>
    <property type="molecule type" value="Genomic_DNA"/>
</dbReference>
<evidence type="ECO:0000256" key="1">
    <source>
        <dbReference type="ARBA" id="ARBA00004651"/>
    </source>
</evidence>
<gene>
    <name evidence="7" type="ORF">LPJSA22_02513</name>
</gene>
<sequence>MAIKQPDLTINISNHQSSLQIFKAAASNFISSLSGKMFTFGLGLMLLDETHSAISFGINMIISPIVGLLCLVPIGNLIDTYPHKTILTGSLTARTLALILFAASINLFTATAKLIPIVLFLIIDAISTNINDTCYSAATHELVNAHNIQRLSSLTQSAISLSSILSPALGVGLYSLVGFSGFVILEIVATLASFGIMLTMKFHYHATNQFANSQHAPVTSHSQFAKFHSGLNYMRSRTMIKITILLSVILNFLYTAVTIGIPYILKDQLHTGNGPIGVLETGSAIGMLLGSLLLTLLPPTGQKRLFLKLIIPVLILDSQILLLGVLFMTSQSPTGYALLGSFIMGILAFALVILNITFQVYLQQTVPTKLLGRVVATLTTVNSSIMPIGTLMFTLIFQSTTHGGLVLIINGILLLGYTLLLLRPLNQAIHSEQP</sequence>
<organism evidence="7 8">
    <name type="scientific">Lactiplantibacillus plantarum</name>
    <name type="common">Lactobacillus plantarum</name>
    <dbReference type="NCBI Taxonomy" id="1590"/>
    <lineage>
        <taxon>Bacteria</taxon>
        <taxon>Bacillati</taxon>
        <taxon>Bacillota</taxon>
        <taxon>Bacilli</taxon>
        <taxon>Lactobacillales</taxon>
        <taxon>Lactobacillaceae</taxon>
        <taxon>Lactiplantibacillus</taxon>
    </lineage>
</organism>
<name>A0A151G2G0_LACPN</name>
<comment type="subcellular location">
    <subcellularLocation>
        <location evidence="1">Cell membrane</location>
        <topology evidence="1">Multi-pass membrane protein</topology>
    </subcellularLocation>
</comment>
<dbReference type="GO" id="GO:0005886">
    <property type="term" value="C:plasma membrane"/>
    <property type="evidence" value="ECO:0007669"/>
    <property type="project" value="UniProtKB-SubCell"/>
</dbReference>
<evidence type="ECO:0000313" key="8">
    <source>
        <dbReference type="Proteomes" id="UP000094892"/>
    </source>
</evidence>
<feature type="transmembrane region" description="Helical" evidence="6">
    <location>
        <begin position="276"/>
        <end position="297"/>
    </location>
</feature>
<dbReference type="SUPFAM" id="SSF103473">
    <property type="entry name" value="MFS general substrate transporter"/>
    <property type="match status" value="1"/>
</dbReference>
<evidence type="ECO:0000313" key="7">
    <source>
        <dbReference type="EMBL" id="ODO62499.1"/>
    </source>
</evidence>
<feature type="transmembrane region" description="Helical" evidence="6">
    <location>
        <begin position="335"/>
        <end position="358"/>
    </location>
</feature>
<keyword evidence="3 6" id="KW-0812">Transmembrane</keyword>
<proteinExistence type="predicted"/>
<keyword evidence="2" id="KW-1003">Cell membrane</keyword>
<feature type="transmembrane region" description="Helical" evidence="6">
    <location>
        <begin position="370"/>
        <end position="397"/>
    </location>
</feature>
<evidence type="ECO:0000256" key="4">
    <source>
        <dbReference type="ARBA" id="ARBA00022989"/>
    </source>
</evidence>
<dbReference type="RefSeq" id="WP_053566869.1">
    <property type="nucleotide sequence ID" value="NZ_AP028145.1"/>
</dbReference>
<keyword evidence="5 6" id="KW-0472">Membrane</keyword>
<evidence type="ECO:0000256" key="3">
    <source>
        <dbReference type="ARBA" id="ARBA00022692"/>
    </source>
</evidence>
<feature type="transmembrane region" description="Helical" evidence="6">
    <location>
        <begin position="171"/>
        <end position="198"/>
    </location>
</feature>
<feature type="transmembrane region" description="Helical" evidence="6">
    <location>
        <begin position="53"/>
        <end position="75"/>
    </location>
</feature>
<dbReference type="Proteomes" id="UP000094892">
    <property type="component" value="Unassembled WGS sequence"/>
</dbReference>
<comment type="caution">
    <text evidence="7">The sequence shown here is derived from an EMBL/GenBank/DDBJ whole genome shotgun (WGS) entry which is preliminary data.</text>
</comment>
<evidence type="ECO:0000256" key="2">
    <source>
        <dbReference type="ARBA" id="ARBA00022475"/>
    </source>
</evidence>
<dbReference type="InterPro" id="IPR011701">
    <property type="entry name" value="MFS"/>
</dbReference>
<dbReference type="GO" id="GO:0022857">
    <property type="term" value="F:transmembrane transporter activity"/>
    <property type="evidence" value="ECO:0007669"/>
    <property type="project" value="InterPro"/>
</dbReference>
<dbReference type="CDD" id="cd06173">
    <property type="entry name" value="MFS_MefA_like"/>
    <property type="match status" value="1"/>
</dbReference>
<dbReference type="Gene3D" id="1.20.1250.20">
    <property type="entry name" value="MFS general substrate transporter like domains"/>
    <property type="match status" value="1"/>
</dbReference>
<evidence type="ECO:0000256" key="5">
    <source>
        <dbReference type="ARBA" id="ARBA00023136"/>
    </source>
</evidence>
<dbReference type="PANTHER" id="PTHR23513:SF6">
    <property type="entry name" value="MAJOR FACILITATOR SUPERFAMILY ASSOCIATED DOMAIN-CONTAINING PROTEIN"/>
    <property type="match status" value="1"/>
</dbReference>
<keyword evidence="4 6" id="KW-1133">Transmembrane helix</keyword>
<evidence type="ECO:0000256" key="6">
    <source>
        <dbReference type="SAM" id="Phobius"/>
    </source>
</evidence>
<feature type="transmembrane region" description="Helical" evidence="6">
    <location>
        <begin position="21"/>
        <end position="47"/>
    </location>
</feature>
<protein>
    <submittedName>
        <fullName evidence="7">Uncharacterized protein</fullName>
    </submittedName>
</protein>
<accession>A0A151G2G0</accession>
<dbReference type="PANTHER" id="PTHR23513">
    <property type="entry name" value="INTEGRAL MEMBRANE EFFLUX PROTEIN-RELATED"/>
    <property type="match status" value="1"/>
</dbReference>
<dbReference type="AlphaFoldDB" id="A0A151G2G0"/>
<feature type="transmembrane region" description="Helical" evidence="6">
    <location>
        <begin position="403"/>
        <end position="422"/>
    </location>
</feature>
<reference evidence="7 8" key="1">
    <citation type="submission" date="2016-08" db="EMBL/GenBank/DDBJ databases">
        <title>Genome sequencing of Lactobacillus plantarum JSA22, isolated from fermented soybean paste.</title>
        <authorList>
            <person name="Choi H.S."/>
        </authorList>
    </citation>
    <scope>NUCLEOTIDE SEQUENCE [LARGE SCALE GENOMIC DNA]</scope>
    <source>
        <strain evidence="7 8">JSA22</strain>
    </source>
</reference>
<feature type="transmembrane region" description="Helical" evidence="6">
    <location>
        <begin position="96"/>
        <end position="123"/>
    </location>
</feature>